<dbReference type="RefSeq" id="XP_026610123.1">
    <property type="nucleotide sequence ID" value="XM_026755609.1"/>
</dbReference>
<dbReference type="Proteomes" id="UP000215305">
    <property type="component" value="Unassembled WGS sequence"/>
</dbReference>
<dbReference type="OrthoDB" id="15893at2759"/>
<proteinExistence type="predicted"/>
<evidence type="ECO:0000313" key="2">
    <source>
        <dbReference type="Proteomes" id="UP000215305"/>
    </source>
</evidence>
<comment type="caution">
    <text evidence="1">The sequence shown here is derived from an EMBL/GenBank/DDBJ whole genome shotgun (WGS) entry which is preliminary data.</text>
</comment>
<dbReference type="GO" id="GO:0033615">
    <property type="term" value="P:mitochondrial proton-transporting ATP synthase complex assembly"/>
    <property type="evidence" value="ECO:0007669"/>
    <property type="project" value="InterPro"/>
</dbReference>
<protein>
    <submittedName>
        <fullName evidence="1">Uncharacterized protein</fullName>
    </submittedName>
</protein>
<dbReference type="InterPro" id="IPR039196">
    <property type="entry name" value="Fmc1"/>
</dbReference>
<evidence type="ECO:0000313" key="1">
    <source>
        <dbReference type="EMBL" id="RHZ44012.1"/>
    </source>
</evidence>
<dbReference type="GO" id="GO:0005759">
    <property type="term" value="C:mitochondrial matrix"/>
    <property type="evidence" value="ECO:0007669"/>
    <property type="project" value="TreeGrafter"/>
</dbReference>
<sequence>MTPHLRSTYRAVLRELPRRTLSKPTPLHQRIREAFRTGTGAREGEQSPTAADPHFEQRVQEAEQMAQYARAQRAYAALVERYNPGMTMTEKEKIRLTARRVGFDLPIAQEGGKE</sequence>
<dbReference type="AlphaFoldDB" id="A0A397FZ16"/>
<dbReference type="VEuPathDB" id="FungiDB:CDV56_101990"/>
<keyword evidence="2" id="KW-1185">Reference proteome</keyword>
<name>A0A397FZ16_ASPTH</name>
<dbReference type="GeneID" id="38123964"/>
<reference evidence="1" key="1">
    <citation type="submission" date="2018-08" db="EMBL/GenBank/DDBJ databases">
        <title>Draft genome sequence of azole-resistant Aspergillus thermomutatus (Neosartorya pseudofischeri) strain HMR AF 39, isolated from a human nasal aspirate.</title>
        <authorList>
            <person name="Parent-Michaud M."/>
            <person name="Dufresne P.J."/>
            <person name="Fournier E."/>
            <person name="Martineau C."/>
            <person name="Moreira S."/>
            <person name="Perkins V."/>
            <person name="De Repentigny L."/>
            <person name="Dufresne S.F."/>
        </authorList>
    </citation>
    <scope>NUCLEOTIDE SEQUENCE [LARGE SCALE GENOMIC DNA]</scope>
    <source>
        <strain evidence="1">HMR AF 39</strain>
    </source>
</reference>
<dbReference type="PANTHER" id="PTHR28015:SF1">
    <property type="entry name" value="ATP SYNTHASE ASSEMBLY FACTOR FMC1, MITOCHONDRIAL"/>
    <property type="match status" value="1"/>
</dbReference>
<gene>
    <name evidence="1" type="ORF">CDV56_101990</name>
</gene>
<accession>A0A397FZ16</accession>
<dbReference type="EMBL" id="NKHU02000359">
    <property type="protein sequence ID" value="RHZ44012.1"/>
    <property type="molecule type" value="Genomic_DNA"/>
</dbReference>
<dbReference type="STRING" id="41047.A0A397FZ16"/>
<dbReference type="Pfam" id="PF13233">
    <property type="entry name" value="Complex1_LYR_2"/>
    <property type="match status" value="1"/>
</dbReference>
<organism evidence="1 2">
    <name type="scientific">Aspergillus thermomutatus</name>
    <name type="common">Neosartorya pseudofischeri</name>
    <dbReference type="NCBI Taxonomy" id="41047"/>
    <lineage>
        <taxon>Eukaryota</taxon>
        <taxon>Fungi</taxon>
        <taxon>Dikarya</taxon>
        <taxon>Ascomycota</taxon>
        <taxon>Pezizomycotina</taxon>
        <taxon>Eurotiomycetes</taxon>
        <taxon>Eurotiomycetidae</taxon>
        <taxon>Eurotiales</taxon>
        <taxon>Aspergillaceae</taxon>
        <taxon>Aspergillus</taxon>
        <taxon>Aspergillus subgen. Fumigati</taxon>
    </lineage>
</organism>
<dbReference type="PANTHER" id="PTHR28015">
    <property type="entry name" value="ATP SYNTHASE ASSEMBLY FACTOR FMC1, MITOCHONDRIAL"/>
    <property type="match status" value="1"/>
</dbReference>